<evidence type="ECO:0000313" key="3">
    <source>
        <dbReference type="Proteomes" id="UP001146793"/>
    </source>
</evidence>
<proteinExistence type="predicted"/>
<feature type="compositionally biased region" description="Basic and acidic residues" evidence="1">
    <location>
        <begin position="378"/>
        <end position="416"/>
    </location>
</feature>
<sequence>MGNHTFSCVSKKRDFRRYQSRLNNSRELICLVDSKGKFRFFNSQLVRFLRSGPNRHRKPNRLNDIKPEIQTHLDNLNNEECAKNQISIWSTTRTKMLCFYWQIYDSKKEIQWLYLSVTVVSVPKEIMFQIVCQLTERPSTVLRSSGSSSLSQNKRDISSINSFSNTNSVLTSNSNTKASTTTITKMRKSKSKNKNTNQKKSLSVYGMNEKFTPKLKNLSAISQTSSQNSLNSSTSSFSLSRNTPNKSNLKEKSIQQRPNAEYELEIEEKWDREVSKLKKLLRKSQMTEIERKGISSINHLQSIFNDSKQKNNHFIQRLFNKNRKLKIQYSRKYESLEEHLQRRLSGYDNLKNQYHRLLEENKLLKQKFSSYKQRKKNIQKERKEKNDKKEKKRKEIEKGKEGKEREEGKEEKINKY</sequence>
<protein>
    <submittedName>
        <fullName evidence="2">Uncharacterized protein</fullName>
    </submittedName>
</protein>
<organism evidence="2 3">
    <name type="scientific">Anaeramoeba flamelloides</name>
    <dbReference type="NCBI Taxonomy" id="1746091"/>
    <lineage>
        <taxon>Eukaryota</taxon>
        <taxon>Metamonada</taxon>
        <taxon>Anaeramoebidae</taxon>
        <taxon>Anaeramoeba</taxon>
    </lineage>
</organism>
<dbReference type="AlphaFoldDB" id="A0AAV8A7Q9"/>
<name>A0AAV8A7Q9_9EUKA</name>
<evidence type="ECO:0000313" key="2">
    <source>
        <dbReference type="EMBL" id="KAJ3448772.1"/>
    </source>
</evidence>
<gene>
    <name evidence="2" type="ORF">M0812_01256</name>
</gene>
<feature type="compositionally biased region" description="Low complexity" evidence="1">
    <location>
        <begin position="222"/>
        <end position="240"/>
    </location>
</feature>
<accession>A0AAV8A7Q9</accession>
<reference evidence="2" key="1">
    <citation type="submission" date="2022-08" db="EMBL/GenBank/DDBJ databases">
        <title>Novel sulphate-reducing endosymbionts in the free-living metamonad Anaeramoeba.</title>
        <authorList>
            <person name="Jerlstrom-Hultqvist J."/>
            <person name="Cepicka I."/>
            <person name="Gallot-Lavallee L."/>
            <person name="Salas-Leiva D."/>
            <person name="Curtis B.A."/>
            <person name="Zahonova K."/>
            <person name="Pipaliya S."/>
            <person name="Dacks J."/>
            <person name="Roger A.J."/>
        </authorList>
    </citation>
    <scope>NUCLEOTIDE SEQUENCE</scope>
    <source>
        <strain evidence="2">Busselton2</strain>
    </source>
</reference>
<feature type="region of interest" description="Disordered" evidence="1">
    <location>
        <begin position="169"/>
        <end position="206"/>
    </location>
</feature>
<feature type="compositionally biased region" description="Low complexity" evidence="1">
    <location>
        <begin position="169"/>
        <end position="184"/>
    </location>
</feature>
<evidence type="ECO:0000256" key="1">
    <source>
        <dbReference type="SAM" id="MobiDB-lite"/>
    </source>
</evidence>
<dbReference type="Proteomes" id="UP001146793">
    <property type="component" value="Unassembled WGS sequence"/>
</dbReference>
<dbReference type="EMBL" id="JANTQA010000015">
    <property type="protein sequence ID" value="KAJ3448772.1"/>
    <property type="molecule type" value="Genomic_DNA"/>
</dbReference>
<feature type="region of interest" description="Disordered" evidence="1">
    <location>
        <begin position="368"/>
        <end position="416"/>
    </location>
</feature>
<comment type="caution">
    <text evidence="2">The sequence shown here is derived from an EMBL/GenBank/DDBJ whole genome shotgun (WGS) entry which is preliminary data.</text>
</comment>
<feature type="region of interest" description="Disordered" evidence="1">
    <location>
        <begin position="222"/>
        <end position="257"/>
    </location>
</feature>